<dbReference type="Gene3D" id="2.120.10.30">
    <property type="entry name" value="TolB, C-terminal domain"/>
    <property type="match status" value="1"/>
</dbReference>
<keyword evidence="4" id="KW-1185">Reference proteome</keyword>
<dbReference type="EMBL" id="JAMKFB020000001">
    <property type="protein sequence ID" value="KAL0204140.1"/>
    <property type="molecule type" value="Genomic_DNA"/>
</dbReference>
<sequence length="50" mass="5352">VFDGSGSFLSYINTAADPLYGPQGLALTSDGHVVVADSGNHCFKVYRYLQ</sequence>
<name>A0ABD0S3U8_CIRMR</name>
<dbReference type="Proteomes" id="UP001529510">
    <property type="component" value="Unassembled WGS sequence"/>
</dbReference>
<dbReference type="SUPFAM" id="SSF63829">
    <property type="entry name" value="Calcium-dependent phosphotriesterase"/>
    <property type="match status" value="1"/>
</dbReference>
<keyword evidence="1" id="KW-0677">Repeat</keyword>
<evidence type="ECO:0000256" key="2">
    <source>
        <dbReference type="PROSITE-ProRule" id="PRU00504"/>
    </source>
</evidence>
<feature type="repeat" description="NHL" evidence="2">
    <location>
        <begin position="6"/>
        <end position="49"/>
    </location>
</feature>
<organism evidence="3 4">
    <name type="scientific">Cirrhinus mrigala</name>
    <name type="common">Mrigala</name>
    <dbReference type="NCBI Taxonomy" id="683832"/>
    <lineage>
        <taxon>Eukaryota</taxon>
        <taxon>Metazoa</taxon>
        <taxon>Chordata</taxon>
        <taxon>Craniata</taxon>
        <taxon>Vertebrata</taxon>
        <taxon>Euteleostomi</taxon>
        <taxon>Actinopterygii</taxon>
        <taxon>Neopterygii</taxon>
        <taxon>Teleostei</taxon>
        <taxon>Ostariophysi</taxon>
        <taxon>Cypriniformes</taxon>
        <taxon>Cyprinidae</taxon>
        <taxon>Labeoninae</taxon>
        <taxon>Labeonini</taxon>
        <taxon>Cirrhinus</taxon>
    </lineage>
</organism>
<proteinExistence type="predicted"/>
<dbReference type="Pfam" id="PF01436">
    <property type="entry name" value="NHL"/>
    <property type="match status" value="1"/>
</dbReference>
<dbReference type="PROSITE" id="PS51125">
    <property type="entry name" value="NHL"/>
    <property type="match status" value="1"/>
</dbReference>
<accession>A0ABD0S3U8</accession>
<comment type="caution">
    <text evidence="3">The sequence shown here is derived from an EMBL/GenBank/DDBJ whole genome shotgun (WGS) entry which is preliminary data.</text>
</comment>
<evidence type="ECO:0000313" key="4">
    <source>
        <dbReference type="Proteomes" id="UP001529510"/>
    </source>
</evidence>
<feature type="non-terminal residue" evidence="3">
    <location>
        <position position="1"/>
    </location>
</feature>
<reference evidence="3 4" key="1">
    <citation type="submission" date="2024-05" db="EMBL/GenBank/DDBJ databases">
        <title>Genome sequencing and assembly of Indian major carp, Cirrhinus mrigala (Hamilton, 1822).</title>
        <authorList>
            <person name="Mohindra V."/>
            <person name="Chowdhury L.M."/>
            <person name="Lal K."/>
            <person name="Jena J.K."/>
        </authorList>
    </citation>
    <scope>NUCLEOTIDE SEQUENCE [LARGE SCALE GENOMIC DNA]</scope>
    <source>
        <strain evidence="3">CM1030</strain>
        <tissue evidence="3">Blood</tissue>
    </source>
</reference>
<evidence type="ECO:0000256" key="1">
    <source>
        <dbReference type="ARBA" id="ARBA00022737"/>
    </source>
</evidence>
<dbReference type="InterPro" id="IPR001258">
    <property type="entry name" value="NHL_repeat"/>
</dbReference>
<dbReference type="AlphaFoldDB" id="A0ABD0S3U8"/>
<protein>
    <submittedName>
        <fullName evidence="3">Uncharacterized protein</fullName>
    </submittedName>
</protein>
<evidence type="ECO:0000313" key="3">
    <source>
        <dbReference type="EMBL" id="KAL0204140.1"/>
    </source>
</evidence>
<gene>
    <name evidence="3" type="ORF">M9458_002158</name>
</gene>
<dbReference type="InterPro" id="IPR011042">
    <property type="entry name" value="6-blade_b-propeller_TolB-like"/>
</dbReference>